<evidence type="ECO:0000313" key="3">
    <source>
        <dbReference type="Proteomes" id="UP000011769"/>
    </source>
</evidence>
<dbReference type="InterPro" id="IPR018672">
    <property type="entry name" value="DUF2140"/>
</dbReference>
<dbReference type="RefSeq" id="WP_003108184.1">
    <property type="nucleotide sequence ID" value="NZ_ALYM01000003.1"/>
</dbReference>
<evidence type="ECO:0008006" key="4">
    <source>
        <dbReference type="Google" id="ProtNLM"/>
    </source>
</evidence>
<keyword evidence="1" id="KW-0472">Membrane</keyword>
<keyword evidence="1" id="KW-1133">Transmembrane helix</keyword>
<protein>
    <recommendedName>
        <fullName evidence="4">DUF2140 family protein</fullName>
    </recommendedName>
</protein>
<reference evidence="2 3" key="1">
    <citation type="journal article" date="2013" name="PLoS ONE">
        <title>Comparative Genomic Characterization of Three Streptococcus parauberis Strains in Fish Pathogen, as Assessed by Wide-Genome Analyses.</title>
        <authorList>
            <person name="Nho S.W."/>
            <person name="Hikima J."/>
            <person name="Park S.B."/>
            <person name="Jang H.B."/>
            <person name="Cha I.S."/>
            <person name="Yasuike M."/>
            <person name="Nakamura Y."/>
            <person name="Fujiwara A."/>
            <person name="Sano M."/>
            <person name="Kanai K."/>
            <person name="Kondo H."/>
            <person name="Hirono I."/>
            <person name="Takeyama H."/>
            <person name="Aoki T."/>
            <person name="Jung T.S."/>
        </authorList>
    </citation>
    <scope>NUCLEOTIDE SEQUENCE [LARGE SCALE GENOMIC DNA]</scope>
    <source>
        <strain evidence="2 3">KRS-02083</strain>
    </source>
</reference>
<accession>A0ABN0IRT9</accession>
<organism evidence="2 3">
    <name type="scientific">Streptococcus parauberis KRS-02083</name>
    <dbReference type="NCBI Taxonomy" id="1207545"/>
    <lineage>
        <taxon>Bacteria</taxon>
        <taxon>Bacillati</taxon>
        <taxon>Bacillota</taxon>
        <taxon>Bacilli</taxon>
        <taxon>Lactobacillales</taxon>
        <taxon>Streptococcaceae</taxon>
        <taxon>Streptococcus</taxon>
    </lineage>
</organism>
<comment type="caution">
    <text evidence="2">The sequence shown here is derived from an EMBL/GenBank/DDBJ whole genome shotgun (WGS) entry which is preliminary data.</text>
</comment>
<dbReference type="EMBL" id="ALYM01000003">
    <property type="protein sequence ID" value="EMG25487.1"/>
    <property type="molecule type" value="Genomic_DNA"/>
</dbReference>
<dbReference type="Proteomes" id="UP000011769">
    <property type="component" value="Unassembled WGS sequence"/>
</dbReference>
<feature type="transmembrane region" description="Helical" evidence="1">
    <location>
        <begin position="20"/>
        <end position="43"/>
    </location>
</feature>
<keyword evidence="3" id="KW-1185">Reference proteome</keyword>
<proteinExistence type="predicted"/>
<sequence>MKRNEKNKIAYNQKSKINWWRWAFLLLLAFNFAFILVIGSRLIQVREPNSEKLVSSISSSVKIGTISTNRRQINKTVASYLKDYQKNDMTYKIYTTSSSIVFEGKYQLLGYEVPLYIYFQPIALENGSLQLQITSISAGTLPLPEGEVLQYIKSSYKLPDFVSVNKNNSSIIINLQQIKNDADIYLIAKKVDLLNNQITFDIYKKKAK</sequence>
<keyword evidence="1" id="KW-0812">Transmembrane</keyword>
<evidence type="ECO:0000256" key="1">
    <source>
        <dbReference type="SAM" id="Phobius"/>
    </source>
</evidence>
<dbReference type="Pfam" id="PF09911">
    <property type="entry name" value="DUF2140"/>
    <property type="match status" value="1"/>
</dbReference>
<gene>
    <name evidence="2" type="ORF">SPJ1_0898</name>
</gene>
<name>A0ABN0IRT9_9STRE</name>
<evidence type="ECO:0000313" key="2">
    <source>
        <dbReference type="EMBL" id="EMG25487.1"/>
    </source>
</evidence>